<dbReference type="EMBL" id="CP007514">
    <property type="protein sequence ID" value="AHY46380.1"/>
    <property type="molecule type" value="Genomic_DNA"/>
</dbReference>
<organism evidence="1 3">
    <name type="scientific">Rubrobacter radiotolerans</name>
    <name type="common">Arthrobacter radiotolerans</name>
    <dbReference type="NCBI Taxonomy" id="42256"/>
    <lineage>
        <taxon>Bacteria</taxon>
        <taxon>Bacillati</taxon>
        <taxon>Actinomycetota</taxon>
        <taxon>Rubrobacteria</taxon>
        <taxon>Rubrobacterales</taxon>
        <taxon>Rubrobacteraceae</taxon>
        <taxon>Rubrobacter</taxon>
    </lineage>
</organism>
<dbReference type="KEGG" id="rrd:RradSPS_1097"/>
<evidence type="ECO:0000313" key="2">
    <source>
        <dbReference type="EMBL" id="MDX5893787.1"/>
    </source>
</evidence>
<dbReference type="STRING" id="42256.RradSPS_1097"/>
<reference evidence="1 3" key="1">
    <citation type="submission" date="2014-03" db="EMBL/GenBank/DDBJ databases">
        <title>Complete genome sequence of the Radio-Resistant Rubrobacter radiotolerans RSPS-4.</title>
        <authorList>
            <person name="Egas C.C."/>
            <person name="Barroso C.C."/>
            <person name="Froufe H.J.C."/>
            <person name="Pacheco J.J."/>
            <person name="Albuquerque L.L."/>
            <person name="da Costa M.M.S."/>
        </authorList>
    </citation>
    <scope>NUCLEOTIDE SEQUENCE [LARGE SCALE GENOMIC DNA]</scope>
    <source>
        <strain evidence="1 3">RSPS-4</strain>
    </source>
</reference>
<dbReference type="EMBL" id="JAWXXX010000001">
    <property type="protein sequence ID" value="MDX5893787.1"/>
    <property type="molecule type" value="Genomic_DNA"/>
</dbReference>
<accession>A0A023X2Z5</accession>
<keyword evidence="3" id="KW-1185">Reference proteome</keyword>
<protein>
    <submittedName>
        <fullName evidence="1">Uncharacterized protein</fullName>
    </submittedName>
</protein>
<dbReference type="RefSeq" id="WP_038681232.1">
    <property type="nucleotide sequence ID" value="NZ_CP007514.1"/>
</dbReference>
<sequence>MPELQCDARRVGDFESRTEEYELTFTLGPSQRVVRTKYLASRAYEINAALDLCVEEVRALISEAGLDSRPTDEALSKLSWYAMQSVKYDEGASKRSTLEV</sequence>
<name>A0A023X2Z5_RUBRA</name>
<dbReference type="Proteomes" id="UP000025229">
    <property type="component" value="Chromosome"/>
</dbReference>
<reference evidence="2" key="2">
    <citation type="submission" date="2023-11" db="EMBL/GenBank/DDBJ databases">
        <title>MicrobeMod: A computational toolkit for identifying prokaryotic methylation and restriction-modification with nanopore sequencing.</title>
        <authorList>
            <person name="Crits-Christoph A."/>
            <person name="Kang S.C."/>
            <person name="Lee H."/>
            <person name="Ostrov N."/>
        </authorList>
    </citation>
    <scope>NUCLEOTIDE SEQUENCE</scope>
    <source>
        <strain evidence="2">ATCC 51242</strain>
    </source>
</reference>
<dbReference type="Proteomes" id="UP001281130">
    <property type="component" value="Unassembled WGS sequence"/>
</dbReference>
<gene>
    <name evidence="1" type="ORF">RradSPS_1097</name>
    <name evidence="2" type="ORF">SIL72_07060</name>
</gene>
<dbReference type="AlphaFoldDB" id="A0A023X2Z5"/>
<evidence type="ECO:0000313" key="3">
    <source>
        <dbReference type="Proteomes" id="UP000025229"/>
    </source>
</evidence>
<proteinExistence type="predicted"/>
<dbReference type="OrthoDB" id="5244039at2"/>
<evidence type="ECO:0000313" key="1">
    <source>
        <dbReference type="EMBL" id="AHY46380.1"/>
    </source>
</evidence>
<dbReference type="HOGENOM" id="CLU_2303931_0_0_11"/>